<dbReference type="AlphaFoldDB" id="A0A0F9C270"/>
<accession>A0A0F9C270</accession>
<organism evidence="1">
    <name type="scientific">marine sediment metagenome</name>
    <dbReference type="NCBI Taxonomy" id="412755"/>
    <lineage>
        <taxon>unclassified sequences</taxon>
        <taxon>metagenomes</taxon>
        <taxon>ecological metagenomes</taxon>
    </lineage>
</organism>
<sequence>RTNSWDKIAVKHKKLYEKIVN</sequence>
<evidence type="ECO:0000313" key="1">
    <source>
        <dbReference type="EMBL" id="KKK96644.1"/>
    </source>
</evidence>
<proteinExistence type="predicted"/>
<gene>
    <name evidence="1" type="ORF">LCGC14_2660680</name>
</gene>
<comment type="caution">
    <text evidence="1">The sequence shown here is derived from an EMBL/GenBank/DDBJ whole genome shotgun (WGS) entry which is preliminary data.</text>
</comment>
<feature type="non-terminal residue" evidence="1">
    <location>
        <position position="1"/>
    </location>
</feature>
<dbReference type="EMBL" id="LAZR01046388">
    <property type="protein sequence ID" value="KKK96644.1"/>
    <property type="molecule type" value="Genomic_DNA"/>
</dbReference>
<protein>
    <submittedName>
        <fullName evidence="1">Uncharacterized protein</fullName>
    </submittedName>
</protein>
<reference evidence="1" key="1">
    <citation type="journal article" date="2015" name="Nature">
        <title>Complex archaea that bridge the gap between prokaryotes and eukaryotes.</title>
        <authorList>
            <person name="Spang A."/>
            <person name="Saw J.H."/>
            <person name="Jorgensen S.L."/>
            <person name="Zaremba-Niedzwiedzka K."/>
            <person name="Martijn J."/>
            <person name="Lind A.E."/>
            <person name="van Eijk R."/>
            <person name="Schleper C."/>
            <person name="Guy L."/>
            <person name="Ettema T.J."/>
        </authorList>
    </citation>
    <scope>NUCLEOTIDE SEQUENCE</scope>
</reference>
<name>A0A0F9C270_9ZZZZ</name>